<feature type="domain" description="Fe2OG dioxygenase" evidence="9">
    <location>
        <begin position="170"/>
        <end position="281"/>
    </location>
</feature>
<proteinExistence type="inferred from homology"/>
<dbReference type="InterPro" id="IPR044861">
    <property type="entry name" value="IPNS-like_FE2OG_OXY"/>
</dbReference>
<evidence type="ECO:0000256" key="1">
    <source>
        <dbReference type="ARBA" id="ARBA00022723"/>
    </source>
</evidence>
<dbReference type="GO" id="GO:0045543">
    <property type="term" value="F:gibberellin 2-beta-dioxygenase activity"/>
    <property type="evidence" value="ECO:0007669"/>
    <property type="project" value="UniProtKB-EC"/>
</dbReference>
<evidence type="ECO:0000256" key="4">
    <source>
        <dbReference type="ARBA" id="ARBA00023004"/>
    </source>
</evidence>
<keyword evidence="1 8" id="KW-0479">Metal-binding</keyword>
<comment type="similarity">
    <text evidence="6">Belongs to the iron/ascorbate-dependent oxidoreductase family. GA2OX subfamily.</text>
</comment>
<dbReference type="GO" id="GO:0009805">
    <property type="term" value="P:coumarin biosynthetic process"/>
    <property type="evidence" value="ECO:0007669"/>
    <property type="project" value="UniProtKB-ARBA"/>
</dbReference>
<keyword evidence="4 8" id="KW-0408">Iron</keyword>
<evidence type="ECO:0000313" key="10">
    <source>
        <dbReference type="EMBL" id="KAL3505595.1"/>
    </source>
</evidence>
<dbReference type="FunFam" id="2.60.120.330:FF:000025">
    <property type="entry name" value="Gibberellin 2-beta-dioxygenase 2"/>
    <property type="match status" value="1"/>
</dbReference>
<dbReference type="InterPro" id="IPR026992">
    <property type="entry name" value="DIOX_N"/>
</dbReference>
<dbReference type="Pfam" id="PF03171">
    <property type="entry name" value="2OG-FeII_Oxy"/>
    <property type="match status" value="1"/>
</dbReference>
<dbReference type="PRINTS" id="PR00682">
    <property type="entry name" value="IPNSYNTHASE"/>
</dbReference>
<evidence type="ECO:0000256" key="5">
    <source>
        <dbReference type="ARBA" id="ARBA00052204"/>
    </source>
</evidence>
<protein>
    <recommendedName>
        <fullName evidence="7">gibberellin 2beta-dioxygenase</fullName>
        <ecNumber evidence="7">1.14.11.13</ecNumber>
    </recommendedName>
</protein>
<dbReference type="AlphaFoldDB" id="A0ABD2YE24"/>
<evidence type="ECO:0000256" key="6">
    <source>
        <dbReference type="ARBA" id="ARBA00061282"/>
    </source>
</evidence>
<dbReference type="Gene3D" id="2.60.120.330">
    <property type="entry name" value="B-lactam Antibiotic, Isopenicillin N Synthase, Chain"/>
    <property type="match status" value="1"/>
</dbReference>
<sequence length="337" mass="37779">MVVARQSPVSSEKISATQLPIIDLMEERSEVSKMVVKACETFGFFKLINHGVPEDVIAKMEEQSYQFFAKSSTEKEQAGPYNPYGYGCKNIGFNGDVGEVEYLMLDANPVSLISHDTYQTISNDPITFSSAVRSYVEAVRELACEILDLIAEGLGVPDTSVLSRLIRDVESDSLLRLNHYPPLKEDHRDTNSTNTIRIGIGEHTDPQILTILRSNDVGGLQISLEEGVWVPVTPHPTAFFVNVGDVLQAMTNGRFLSVKHRAMVNWPYNKSRMSMGYFGSPPLSASISPIPQLETPQCPRLYRSFTWAEYKQATYSRRLGDTRLDFFRVQPNEEIGQ</sequence>
<evidence type="ECO:0000256" key="2">
    <source>
        <dbReference type="ARBA" id="ARBA00022964"/>
    </source>
</evidence>
<keyword evidence="3 8" id="KW-0560">Oxidoreductase</keyword>
<dbReference type="GO" id="GO:0046872">
    <property type="term" value="F:metal ion binding"/>
    <property type="evidence" value="ECO:0007669"/>
    <property type="project" value="UniProtKB-KW"/>
</dbReference>
<gene>
    <name evidence="10" type="ORF">ACH5RR_030977</name>
</gene>
<accession>A0ABD2YE24</accession>
<dbReference type="InterPro" id="IPR027443">
    <property type="entry name" value="IPNS-like_sf"/>
</dbReference>
<evidence type="ECO:0000256" key="3">
    <source>
        <dbReference type="ARBA" id="ARBA00023002"/>
    </source>
</evidence>
<dbReference type="InterPro" id="IPR050231">
    <property type="entry name" value="Iron_ascorbate_oxido_reductase"/>
</dbReference>
<dbReference type="GO" id="GO:0009685">
    <property type="term" value="P:gibberellin metabolic process"/>
    <property type="evidence" value="ECO:0007669"/>
    <property type="project" value="UniProtKB-ARBA"/>
</dbReference>
<reference evidence="10 11" key="1">
    <citation type="submission" date="2024-11" db="EMBL/GenBank/DDBJ databases">
        <title>A near-complete genome assembly of Cinchona calisaya.</title>
        <authorList>
            <person name="Lian D.C."/>
            <person name="Zhao X.W."/>
            <person name="Wei L."/>
        </authorList>
    </citation>
    <scope>NUCLEOTIDE SEQUENCE [LARGE SCALE GENOMIC DNA]</scope>
    <source>
        <tissue evidence="10">Nenye</tissue>
    </source>
</reference>
<dbReference type="SUPFAM" id="SSF51197">
    <property type="entry name" value="Clavaminate synthase-like"/>
    <property type="match status" value="1"/>
</dbReference>
<dbReference type="PROSITE" id="PS51471">
    <property type="entry name" value="FE2OG_OXY"/>
    <property type="match status" value="1"/>
</dbReference>
<evidence type="ECO:0000259" key="9">
    <source>
        <dbReference type="PROSITE" id="PS51471"/>
    </source>
</evidence>
<keyword evidence="2" id="KW-0223">Dioxygenase</keyword>
<dbReference type="EC" id="1.14.11.13" evidence="7"/>
<keyword evidence="11" id="KW-1185">Reference proteome</keyword>
<name>A0ABD2YE24_9GENT</name>
<dbReference type="Pfam" id="PF14226">
    <property type="entry name" value="DIOX_N"/>
    <property type="match status" value="1"/>
</dbReference>
<dbReference type="PANTHER" id="PTHR47990">
    <property type="entry name" value="2-OXOGLUTARATE (2OG) AND FE(II)-DEPENDENT OXYGENASE SUPERFAMILY PROTEIN-RELATED"/>
    <property type="match status" value="1"/>
</dbReference>
<evidence type="ECO:0000313" key="11">
    <source>
        <dbReference type="Proteomes" id="UP001630127"/>
    </source>
</evidence>
<comment type="caution">
    <text evidence="10">The sequence shown here is derived from an EMBL/GenBank/DDBJ whole genome shotgun (WGS) entry which is preliminary data.</text>
</comment>
<evidence type="ECO:0000256" key="7">
    <source>
        <dbReference type="ARBA" id="ARBA00066708"/>
    </source>
</evidence>
<dbReference type="EMBL" id="JBJUIK010000013">
    <property type="protein sequence ID" value="KAL3505595.1"/>
    <property type="molecule type" value="Genomic_DNA"/>
</dbReference>
<dbReference type="InterPro" id="IPR005123">
    <property type="entry name" value="Oxoglu/Fe-dep_dioxygenase_dom"/>
</dbReference>
<comment type="catalytic activity">
    <reaction evidence="5">
        <text>gibberellin A1 + 2-oxoglutarate + O2 = gibberellin A8 + succinate + CO2</text>
        <dbReference type="Rhea" id="RHEA:15005"/>
        <dbReference type="ChEBI" id="CHEBI:15379"/>
        <dbReference type="ChEBI" id="CHEBI:16526"/>
        <dbReference type="ChEBI" id="CHEBI:16810"/>
        <dbReference type="ChEBI" id="CHEBI:30031"/>
        <dbReference type="ChEBI" id="CHEBI:58524"/>
        <dbReference type="ChEBI" id="CHEBI:58594"/>
        <dbReference type="EC" id="1.14.11.13"/>
    </reaction>
</comment>
<dbReference type="GO" id="GO:0002238">
    <property type="term" value="P:response to molecule of fungal origin"/>
    <property type="evidence" value="ECO:0007669"/>
    <property type="project" value="UniProtKB-ARBA"/>
</dbReference>
<organism evidence="10 11">
    <name type="scientific">Cinchona calisaya</name>
    <dbReference type="NCBI Taxonomy" id="153742"/>
    <lineage>
        <taxon>Eukaryota</taxon>
        <taxon>Viridiplantae</taxon>
        <taxon>Streptophyta</taxon>
        <taxon>Embryophyta</taxon>
        <taxon>Tracheophyta</taxon>
        <taxon>Spermatophyta</taxon>
        <taxon>Magnoliopsida</taxon>
        <taxon>eudicotyledons</taxon>
        <taxon>Gunneridae</taxon>
        <taxon>Pentapetalae</taxon>
        <taxon>asterids</taxon>
        <taxon>lamiids</taxon>
        <taxon>Gentianales</taxon>
        <taxon>Rubiaceae</taxon>
        <taxon>Cinchonoideae</taxon>
        <taxon>Cinchoneae</taxon>
        <taxon>Cinchona</taxon>
    </lineage>
</organism>
<dbReference type="Proteomes" id="UP001630127">
    <property type="component" value="Unassembled WGS sequence"/>
</dbReference>
<evidence type="ECO:0000256" key="8">
    <source>
        <dbReference type="RuleBase" id="RU003682"/>
    </source>
</evidence>